<dbReference type="Gene3D" id="2.60.60.20">
    <property type="entry name" value="PLAT/LH2 domain"/>
    <property type="match status" value="1"/>
</dbReference>
<name>A0A8J9ZGU7_BRALA</name>
<reference evidence="6" key="1">
    <citation type="submission" date="2022-01" db="EMBL/GenBank/DDBJ databases">
        <authorList>
            <person name="Braso-Vives M."/>
        </authorList>
    </citation>
    <scope>NUCLEOTIDE SEQUENCE</scope>
</reference>
<dbReference type="SMART" id="SM00607">
    <property type="entry name" value="FTP"/>
    <property type="match status" value="1"/>
</dbReference>
<dbReference type="InterPro" id="IPR006585">
    <property type="entry name" value="FTP1"/>
</dbReference>
<dbReference type="PANTHER" id="PTHR10877">
    <property type="entry name" value="POLYCYSTIN FAMILY MEMBER"/>
    <property type="match status" value="1"/>
</dbReference>
<keyword evidence="7" id="KW-1185">Reference proteome</keyword>
<dbReference type="GO" id="GO:0005262">
    <property type="term" value="F:calcium channel activity"/>
    <property type="evidence" value="ECO:0007669"/>
    <property type="project" value="TreeGrafter"/>
</dbReference>
<dbReference type="SUPFAM" id="SSF49785">
    <property type="entry name" value="Galactose-binding domain-like"/>
    <property type="match status" value="1"/>
</dbReference>
<keyword evidence="3" id="KW-1015">Disulfide bond</keyword>
<dbReference type="Pfam" id="PF01477">
    <property type="entry name" value="PLAT"/>
    <property type="match status" value="1"/>
</dbReference>
<keyword evidence="1" id="KW-0479">Metal-binding</keyword>
<dbReference type="AlphaFoldDB" id="A0A8J9ZGU7"/>
<dbReference type="Gene3D" id="2.60.120.260">
    <property type="entry name" value="Galactose-binding domain-like"/>
    <property type="match status" value="1"/>
</dbReference>
<dbReference type="InterPro" id="IPR001024">
    <property type="entry name" value="PLAT/LH2_dom"/>
</dbReference>
<evidence type="ECO:0000256" key="1">
    <source>
        <dbReference type="ARBA" id="ARBA00022723"/>
    </source>
</evidence>
<dbReference type="InterPro" id="IPR002859">
    <property type="entry name" value="PKD/REJ-like"/>
</dbReference>
<accession>A0A8J9ZGU7</accession>
<dbReference type="Proteomes" id="UP000838412">
    <property type="component" value="Chromosome 2"/>
</dbReference>
<protein>
    <submittedName>
        <fullName evidence="6">PKD1L3 protein</fullName>
    </submittedName>
</protein>
<dbReference type="OrthoDB" id="10039908at2759"/>
<evidence type="ECO:0000313" key="7">
    <source>
        <dbReference type="Proteomes" id="UP000838412"/>
    </source>
</evidence>
<dbReference type="PANTHER" id="PTHR10877:SF194">
    <property type="entry name" value="LOCATION OF VULVA DEFECTIVE 1"/>
    <property type="match status" value="1"/>
</dbReference>
<feature type="domain" description="Fucolectin tachylectin-4 pentraxin-1" evidence="5">
    <location>
        <begin position="49"/>
        <end position="191"/>
    </location>
</feature>
<gene>
    <name evidence="6" type="primary">PKD1L3</name>
    <name evidence="6" type="ORF">BLAG_LOCUS13202</name>
</gene>
<dbReference type="GO" id="GO:0050982">
    <property type="term" value="P:detection of mechanical stimulus"/>
    <property type="evidence" value="ECO:0007669"/>
    <property type="project" value="TreeGrafter"/>
</dbReference>
<dbReference type="Pfam" id="PF02010">
    <property type="entry name" value="REJ"/>
    <property type="match status" value="1"/>
</dbReference>
<feature type="region of interest" description="Disordered" evidence="4">
    <location>
        <begin position="950"/>
        <end position="970"/>
    </location>
</feature>
<dbReference type="GO" id="GO:0016020">
    <property type="term" value="C:membrane"/>
    <property type="evidence" value="ECO:0007669"/>
    <property type="project" value="TreeGrafter"/>
</dbReference>
<sequence length="970" mass="107060">MTTIGQETSSCGPTFPKVCTCMDGNYDNGDTCTACTYSHDVNTEFCQGHRWFKTQQSSDSAWGSAQVYAELAFDGLTQSRWPHCASTNLQNQPWWRVDLDTPRSVDSVAVLNRYDCCSERLEGFKVYIGDNPVVTANPSCGGPQSATSKVTIFVDCGGLRGRYLGIALPAKKESYYVSLGCWKEGSEHAIPTLEGTDARLDGSYQERENAIKKCYLVALSNCYPVFAVKNGGSCTGSAEGIRTYNRYGSSTACEGDGKGGPGAIEVYRITGHPLPTEPCSVIDTGCILKGTSRLPDNQTCSVKVDIHEGTRSKISPLVVHRTGNVTIHGILSLEECTEEYELDLNWSLRRETMPNSQCPKTATSGALPSGSAYNKLQLLLRANTMDVGLYMVQFRVTMRVNGRSNVFIATAQTWVEFTRRPIVATVGSSVRTVPATGDIRIDAGLSYDPEGVLNTDTFVYDWACRWWNCAEGFYTIRLSDVSDNLTRISEWRFHVYANPTAPSAEDGDFTGVCALLPAEEFTDSQGPVETEVTLDLATDTGTLATVKFPGNTPTTNVQNIRQQYRHWVPYTSMFDVSPGTVVIHIRVSGVDGRFIEFDLPPAQNQEATTVGFQALDIMDDIYINNLFPEYPDRHLFADISMRQFLESNFNPYEYSNNSHAIRSDVIGLNVKCGNITIPVSGLSEPIDILTRRKNESLEESVYVFQATSQIGNLTAGIGILPGHVLNSRKECQYVYTGYGPNAGTTAEVRIALNSLYEEATPFTLRDRRRFLFEKGSVDSFLVSTERPLGGLTHVRVWHDSSGHSPGCARDMNDDHVWFSVLGRPARSPFTRVQRLSCCLTLLYCTMFTNIMFFGRGDDFDPPAPIRFAGLIIKPPISWAEVMIGIQSTVIILPINLLIVFLFRHSPSTATLGGKDSKTNTKAKRVMRENNTVSFSSLSDDPDVPTVWSYTPGFSSGQSVSQRRTLPSSTR</sequence>
<dbReference type="GO" id="GO:0046872">
    <property type="term" value="F:metal ion binding"/>
    <property type="evidence" value="ECO:0007669"/>
    <property type="project" value="UniProtKB-KW"/>
</dbReference>
<proteinExistence type="predicted"/>
<evidence type="ECO:0000256" key="2">
    <source>
        <dbReference type="ARBA" id="ARBA00022837"/>
    </source>
</evidence>
<dbReference type="EMBL" id="OV696687">
    <property type="protein sequence ID" value="CAH1253412.1"/>
    <property type="molecule type" value="Genomic_DNA"/>
</dbReference>
<evidence type="ECO:0000313" key="6">
    <source>
        <dbReference type="EMBL" id="CAH1253412.1"/>
    </source>
</evidence>
<organism evidence="6 7">
    <name type="scientific">Branchiostoma lanceolatum</name>
    <name type="common">Common lancelet</name>
    <name type="synonym">Amphioxus lanceolatum</name>
    <dbReference type="NCBI Taxonomy" id="7740"/>
    <lineage>
        <taxon>Eukaryota</taxon>
        <taxon>Metazoa</taxon>
        <taxon>Chordata</taxon>
        <taxon>Cephalochordata</taxon>
        <taxon>Leptocardii</taxon>
        <taxon>Amphioxiformes</taxon>
        <taxon>Branchiostomatidae</taxon>
        <taxon>Branchiostoma</taxon>
    </lineage>
</organism>
<evidence type="ECO:0000256" key="3">
    <source>
        <dbReference type="ARBA" id="ARBA00023157"/>
    </source>
</evidence>
<evidence type="ECO:0000256" key="4">
    <source>
        <dbReference type="SAM" id="MobiDB-lite"/>
    </source>
</evidence>
<dbReference type="InterPro" id="IPR051223">
    <property type="entry name" value="Polycystin"/>
</dbReference>
<dbReference type="SUPFAM" id="SSF49723">
    <property type="entry name" value="Lipase/lipooxygenase domain (PLAT/LH2 domain)"/>
    <property type="match status" value="1"/>
</dbReference>
<keyword evidence="2" id="KW-0106">Calcium</keyword>
<evidence type="ECO:0000259" key="5">
    <source>
        <dbReference type="SMART" id="SM00607"/>
    </source>
</evidence>
<dbReference type="InterPro" id="IPR036392">
    <property type="entry name" value="PLAT/LH2_dom_sf"/>
</dbReference>
<dbReference type="InterPro" id="IPR008979">
    <property type="entry name" value="Galactose-bd-like_sf"/>
</dbReference>
<dbReference type="Pfam" id="PF22633">
    <property type="entry name" value="F5_F8_type_C_2"/>
    <property type="match status" value="1"/>
</dbReference>